<organism evidence="1 2">
    <name type="scientific">Caloramator mitchellensis</name>
    <dbReference type="NCBI Taxonomy" id="908809"/>
    <lineage>
        <taxon>Bacteria</taxon>
        <taxon>Bacillati</taxon>
        <taxon>Bacillota</taxon>
        <taxon>Clostridia</taxon>
        <taxon>Eubacteriales</taxon>
        <taxon>Clostridiaceae</taxon>
        <taxon>Caloramator</taxon>
    </lineage>
</organism>
<comment type="caution">
    <text evidence="1">The sequence shown here is derived from an EMBL/GenBank/DDBJ whole genome shotgun (WGS) entry which is preliminary data.</text>
</comment>
<keyword evidence="2" id="KW-1185">Reference proteome</keyword>
<dbReference type="RefSeq" id="WP_057979641.1">
    <property type="nucleotide sequence ID" value="NZ_LKHP01000024.1"/>
</dbReference>
<dbReference type="OrthoDB" id="9800084at2"/>
<name>A0A0R3JQW3_CALMK</name>
<protein>
    <submittedName>
        <fullName evidence="1">Uncharacterized protein</fullName>
    </submittedName>
</protein>
<dbReference type="AlphaFoldDB" id="A0A0R3JQW3"/>
<proteinExistence type="predicted"/>
<dbReference type="STRING" id="908809.ABG79_02361"/>
<evidence type="ECO:0000313" key="1">
    <source>
        <dbReference type="EMBL" id="KRQ85847.1"/>
    </source>
</evidence>
<sequence>MGLTLEERETIVLFNEKDKEAEIFTYNRALITKLKKLVKERPGEVQLKRDNGEGGFTFIVPKDWLGVRPPKKMNFSEETRRALSERAKRLVAKV</sequence>
<gene>
    <name evidence="1" type="ORF">ABG79_02361</name>
</gene>
<evidence type="ECO:0000313" key="2">
    <source>
        <dbReference type="Proteomes" id="UP000052015"/>
    </source>
</evidence>
<accession>A0A0R3JQW3</accession>
<dbReference type="EMBL" id="LKHP01000024">
    <property type="protein sequence ID" value="KRQ85847.1"/>
    <property type="molecule type" value="Genomic_DNA"/>
</dbReference>
<reference evidence="1 2" key="1">
    <citation type="submission" date="2015-09" db="EMBL/GenBank/DDBJ databases">
        <title>Draft genome sequence of a Caloramator mitchellensis, a moderate thermophile from the Great Artesian Basin of Australia.</title>
        <authorList>
            <person name="Patel B.K."/>
        </authorList>
    </citation>
    <scope>NUCLEOTIDE SEQUENCE [LARGE SCALE GENOMIC DNA]</scope>
    <source>
        <strain evidence="1 2">VF08</strain>
    </source>
</reference>
<dbReference type="Proteomes" id="UP000052015">
    <property type="component" value="Unassembled WGS sequence"/>
</dbReference>